<dbReference type="RefSeq" id="WP_119141867.1">
    <property type="nucleotide sequence ID" value="NZ_CBCSFL010000007.1"/>
</dbReference>
<protein>
    <submittedName>
        <fullName evidence="2">Uncharacterized protein</fullName>
    </submittedName>
</protein>
<keyword evidence="1" id="KW-0812">Transmembrane</keyword>
<keyword evidence="3" id="KW-1185">Reference proteome</keyword>
<dbReference type="AlphaFoldDB" id="A0A383RV72"/>
<dbReference type="EMBL" id="UNOZ01000019">
    <property type="protein sequence ID" value="SYX90544.1"/>
    <property type="molecule type" value="Genomic_DNA"/>
</dbReference>
<evidence type="ECO:0000313" key="2">
    <source>
        <dbReference type="EMBL" id="SYX90544.1"/>
    </source>
</evidence>
<keyword evidence="1" id="KW-1133">Transmembrane helix</keyword>
<keyword evidence="1" id="KW-0472">Membrane</keyword>
<dbReference type="Proteomes" id="UP000263595">
    <property type="component" value="Unassembled WGS sequence"/>
</dbReference>
<evidence type="ECO:0000256" key="1">
    <source>
        <dbReference type="SAM" id="Phobius"/>
    </source>
</evidence>
<organism evidence="2 3">
    <name type="scientific">Pseudomonas reidholzensis</name>
    <dbReference type="NCBI Taxonomy" id="1785162"/>
    <lineage>
        <taxon>Bacteria</taxon>
        <taxon>Pseudomonadati</taxon>
        <taxon>Pseudomonadota</taxon>
        <taxon>Gammaproteobacteria</taxon>
        <taxon>Pseudomonadales</taxon>
        <taxon>Pseudomonadaceae</taxon>
        <taxon>Pseudomonas</taxon>
    </lineage>
</organism>
<feature type="transmembrane region" description="Helical" evidence="1">
    <location>
        <begin position="21"/>
        <end position="38"/>
    </location>
</feature>
<sequence length="120" mass="13273">MDRLKAAIFGSMKTGYYVRHLVFGAVIGALFISAKLSAPTGVPYGEICLALISTLLYPYARFVYESVVGFIMGNNVFFVNALLMLVVKAVTMLMCWFLAIFIAPLGLAYLYWRVGRPSSN</sequence>
<evidence type="ECO:0000313" key="3">
    <source>
        <dbReference type="Proteomes" id="UP000263595"/>
    </source>
</evidence>
<name>A0A383RV72_9PSED</name>
<proteinExistence type="predicted"/>
<gene>
    <name evidence="2" type="ORF">CCOS865_02811</name>
</gene>
<reference evidence="3" key="1">
    <citation type="submission" date="2018-08" db="EMBL/GenBank/DDBJ databases">
        <authorList>
            <person name="Blom J."/>
        </authorList>
    </citation>
    <scope>NUCLEOTIDE SEQUENCE [LARGE SCALE GENOMIC DNA]</scope>
    <source>
        <strain evidence="3">CCOS 865</strain>
    </source>
</reference>
<feature type="transmembrane region" description="Helical" evidence="1">
    <location>
        <begin position="93"/>
        <end position="112"/>
    </location>
</feature>
<accession>A0A383RV72</accession>
<feature type="transmembrane region" description="Helical" evidence="1">
    <location>
        <begin position="67"/>
        <end position="87"/>
    </location>
</feature>
<dbReference type="OrthoDB" id="8779206at2"/>